<dbReference type="Proteomes" id="UP001530400">
    <property type="component" value="Unassembled WGS sequence"/>
</dbReference>
<evidence type="ECO:0000313" key="2">
    <source>
        <dbReference type="EMBL" id="KAL3773942.1"/>
    </source>
</evidence>
<organism evidence="2 3">
    <name type="scientific">Cyclotella atomus</name>
    <dbReference type="NCBI Taxonomy" id="382360"/>
    <lineage>
        <taxon>Eukaryota</taxon>
        <taxon>Sar</taxon>
        <taxon>Stramenopiles</taxon>
        <taxon>Ochrophyta</taxon>
        <taxon>Bacillariophyta</taxon>
        <taxon>Coscinodiscophyceae</taxon>
        <taxon>Thalassiosirophycidae</taxon>
        <taxon>Stephanodiscales</taxon>
        <taxon>Stephanodiscaceae</taxon>
        <taxon>Cyclotella</taxon>
    </lineage>
</organism>
<dbReference type="EMBL" id="JALLPJ020001215">
    <property type="protein sequence ID" value="KAL3773942.1"/>
    <property type="molecule type" value="Genomic_DNA"/>
</dbReference>
<evidence type="ECO:0000313" key="3">
    <source>
        <dbReference type="Proteomes" id="UP001530400"/>
    </source>
</evidence>
<name>A0ABD3ND87_9STRA</name>
<feature type="compositionally biased region" description="Polar residues" evidence="1">
    <location>
        <begin position="10"/>
        <end position="19"/>
    </location>
</feature>
<dbReference type="AlphaFoldDB" id="A0ABD3ND87"/>
<comment type="caution">
    <text evidence="2">The sequence shown here is derived from an EMBL/GenBank/DDBJ whole genome shotgun (WGS) entry which is preliminary data.</text>
</comment>
<protein>
    <submittedName>
        <fullName evidence="2">Uncharacterized protein</fullName>
    </submittedName>
</protein>
<reference evidence="2 3" key="1">
    <citation type="submission" date="2024-10" db="EMBL/GenBank/DDBJ databases">
        <title>Updated reference genomes for cyclostephanoid diatoms.</title>
        <authorList>
            <person name="Roberts W.R."/>
            <person name="Alverson A.J."/>
        </authorList>
    </citation>
    <scope>NUCLEOTIDE SEQUENCE [LARGE SCALE GENOMIC DNA]</scope>
    <source>
        <strain evidence="2 3">AJA010-31</strain>
    </source>
</reference>
<sequence>MSSKLVKKLLQQTNQPLDSTNEDESKRTEQSRKRKAAAKLSSVKDVTKEDTLQSHIQSILRLDHKIQTSASTVAQKSFARHSSNMKKNQTTSLKSKQSAIGVSNSRSSASSIQKRTHEPTFNKFKAREKREEDYYECVAKALKKTRKKRKTAED</sequence>
<feature type="region of interest" description="Disordered" evidence="1">
    <location>
        <begin position="1"/>
        <end position="50"/>
    </location>
</feature>
<keyword evidence="3" id="KW-1185">Reference proteome</keyword>
<gene>
    <name evidence="2" type="ORF">ACHAWO_004550</name>
</gene>
<evidence type="ECO:0000256" key="1">
    <source>
        <dbReference type="SAM" id="MobiDB-lite"/>
    </source>
</evidence>
<accession>A0ABD3ND87</accession>
<feature type="compositionally biased region" description="Polar residues" evidence="1">
    <location>
        <begin position="73"/>
        <end position="113"/>
    </location>
</feature>
<proteinExistence type="predicted"/>
<feature type="region of interest" description="Disordered" evidence="1">
    <location>
        <begin position="73"/>
        <end position="125"/>
    </location>
</feature>